<reference evidence="8 9" key="1">
    <citation type="submission" date="2016-03" db="EMBL/GenBank/DDBJ databases">
        <title>Comparative genomics of the ectomycorrhizal sister species Rhizopogon vinicolor and Rhizopogon vesiculosus (Basidiomycota: Boletales) reveals a divergence of the mating type B locus.</title>
        <authorList>
            <person name="Mujic A.B."/>
            <person name="Kuo A."/>
            <person name="Tritt A."/>
            <person name="Lipzen A."/>
            <person name="Chen C."/>
            <person name="Johnson J."/>
            <person name="Sharma A."/>
            <person name="Barry K."/>
            <person name="Grigoriev I.V."/>
            <person name="Spatafora J.W."/>
        </authorList>
    </citation>
    <scope>NUCLEOTIDE SEQUENCE [LARGE SCALE GENOMIC DNA]</scope>
    <source>
        <strain evidence="8 9">AM-OR11-056</strain>
    </source>
</reference>
<dbReference type="STRING" id="180088.A0A1J8R7A2"/>
<proteinExistence type="predicted"/>
<dbReference type="EMBL" id="LVVM01000895">
    <property type="protein sequence ID" value="OJA19756.1"/>
    <property type="molecule type" value="Genomic_DNA"/>
</dbReference>
<keyword evidence="3 6" id="KW-0732">Signal</keyword>
<accession>A0A1J8R7A2</accession>
<dbReference type="Pfam" id="PF05730">
    <property type="entry name" value="CFEM"/>
    <property type="match status" value="1"/>
</dbReference>
<name>A0A1J8R7A2_9AGAM</name>
<evidence type="ECO:0000313" key="8">
    <source>
        <dbReference type="EMBL" id="OJA19756.1"/>
    </source>
</evidence>
<evidence type="ECO:0000256" key="2">
    <source>
        <dbReference type="ARBA" id="ARBA00022525"/>
    </source>
</evidence>
<dbReference type="Proteomes" id="UP000183567">
    <property type="component" value="Unassembled WGS sequence"/>
</dbReference>
<feature type="chain" id="PRO_5012701535" description="CFEM domain-containing protein" evidence="6">
    <location>
        <begin position="20"/>
        <end position="171"/>
    </location>
</feature>
<dbReference type="AlphaFoldDB" id="A0A1J8R7A2"/>
<evidence type="ECO:0000259" key="7">
    <source>
        <dbReference type="PROSITE" id="PS52012"/>
    </source>
</evidence>
<organism evidence="8 9">
    <name type="scientific">Rhizopogon vesiculosus</name>
    <dbReference type="NCBI Taxonomy" id="180088"/>
    <lineage>
        <taxon>Eukaryota</taxon>
        <taxon>Fungi</taxon>
        <taxon>Dikarya</taxon>
        <taxon>Basidiomycota</taxon>
        <taxon>Agaricomycotina</taxon>
        <taxon>Agaricomycetes</taxon>
        <taxon>Agaricomycetidae</taxon>
        <taxon>Boletales</taxon>
        <taxon>Suillineae</taxon>
        <taxon>Rhizopogonaceae</taxon>
        <taxon>Rhizopogon</taxon>
    </lineage>
</organism>
<sequence length="171" mass="17171">MHHSLIFVCLLTLFCCCAAQNNTLPQCALLCAGTAATAAGCSSYSNATCVCTSQPFQSAIQPCFDGNCSTTEQGTAWLYYNDLCTNGSSTTGSGSSTHSVTTSTAPGTVSSTNGITTHTSSGTITQTSPTSSAATSSSQTPSPTSTSGALVTNVNMLRGIMVVVVGGALIL</sequence>
<dbReference type="OrthoDB" id="2690996at2759"/>
<dbReference type="GO" id="GO:0005576">
    <property type="term" value="C:extracellular region"/>
    <property type="evidence" value="ECO:0007669"/>
    <property type="project" value="UniProtKB-SubCell"/>
</dbReference>
<feature type="region of interest" description="Disordered" evidence="5">
    <location>
        <begin position="90"/>
        <end position="148"/>
    </location>
</feature>
<feature type="compositionally biased region" description="Low complexity" evidence="5">
    <location>
        <begin position="90"/>
        <end position="147"/>
    </location>
</feature>
<dbReference type="InterPro" id="IPR008427">
    <property type="entry name" value="Extracellular_membr_CFEM_dom"/>
</dbReference>
<evidence type="ECO:0000256" key="6">
    <source>
        <dbReference type="SAM" id="SignalP"/>
    </source>
</evidence>
<comment type="subcellular location">
    <subcellularLocation>
        <location evidence="1">Secreted</location>
    </subcellularLocation>
</comment>
<evidence type="ECO:0000256" key="3">
    <source>
        <dbReference type="ARBA" id="ARBA00022729"/>
    </source>
</evidence>
<evidence type="ECO:0000256" key="1">
    <source>
        <dbReference type="ARBA" id="ARBA00004613"/>
    </source>
</evidence>
<feature type="signal peptide" evidence="6">
    <location>
        <begin position="1"/>
        <end position="19"/>
    </location>
</feature>
<comment type="caution">
    <text evidence="8">The sequence shown here is derived from an EMBL/GenBank/DDBJ whole genome shotgun (WGS) entry which is preliminary data.</text>
</comment>
<dbReference type="SMART" id="SM00747">
    <property type="entry name" value="CFEM"/>
    <property type="match status" value="1"/>
</dbReference>
<evidence type="ECO:0000256" key="4">
    <source>
        <dbReference type="ARBA" id="ARBA00023157"/>
    </source>
</evidence>
<evidence type="ECO:0000313" key="9">
    <source>
        <dbReference type="Proteomes" id="UP000183567"/>
    </source>
</evidence>
<evidence type="ECO:0000256" key="5">
    <source>
        <dbReference type="SAM" id="MobiDB-lite"/>
    </source>
</evidence>
<feature type="domain" description="CFEM" evidence="7">
    <location>
        <begin position="1"/>
        <end position="112"/>
    </location>
</feature>
<dbReference type="PROSITE" id="PS52012">
    <property type="entry name" value="CFEM"/>
    <property type="match status" value="1"/>
</dbReference>
<keyword evidence="9" id="KW-1185">Reference proteome</keyword>
<gene>
    <name evidence="8" type="ORF">AZE42_06785</name>
</gene>
<keyword evidence="2" id="KW-0964">Secreted</keyword>
<protein>
    <recommendedName>
        <fullName evidence="7">CFEM domain-containing protein</fullName>
    </recommendedName>
</protein>
<keyword evidence="4" id="KW-1015">Disulfide bond</keyword>